<protein>
    <recommendedName>
        <fullName evidence="4">Hydrocephalus-inducing protein</fullName>
    </recommendedName>
</protein>
<evidence type="ECO:0000313" key="2">
    <source>
        <dbReference type="EMBL" id="KAJ3653932.1"/>
    </source>
</evidence>
<accession>A0AA38MEY1</accession>
<reference evidence="2" key="1">
    <citation type="journal article" date="2023" name="G3 (Bethesda)">
        <title>Whole genome assemblies of Zophobas morio and Tenebrio molitor.</title>
        <authorList>
            <person name="Kaur S."/>
            <person name="Stinson S.A."/>
            <person name="diCenzo G.C."/>
        </authorList>
    </citation>
    <scope>NUCLEOTIDE SEQUENCE</scope>
    <source>
        <strain evidence="2">QUZm001</strain>
    </source>
</reference>
<keyword evidence="3" id="KW-1185">Reference proteome</keyword>
<dbReference type="GO" id="GO:1904158">
    <property type="term" value="P:axonemal central apparatus assembly"/>
    <property type="evidence" value="ECO:0007669"/>
    <property type="project" value="TreeGrafter"/>
</dbReference>
<dbReference type="Proteomes" id="UP001168821">
    <property type="component" value="Unassembled WGS sequence"/>
</dbReference>
<gene>
    <name evidence="2" type="ORF">Zmor_013154</name>
</gene>
<organism evidence="2 3">
    <name type="scientific">Zophobas morio</name>
    <dbReference type="NCBI Taxonomy" id="2755281"/>
    <lineage>
        <taxon>Eukaryota</taxon>
        <taxon>Metazoa</taxon>
        <taxon>Ecdysozoa</taxon>
        <taxon>Arthropoda</taxon>
        <taxon>Hexapoda</taxon>
        <taxon>Insecta</taxon>
        <taxon>Pterygota</taxon>
        <taxon>Neoptera</taxon>
        <taxon>Endopterygota</taxon>
        <taxon>Coleoptera</taxon>
        <taxon>Polyphaga</taxon>
        <taxon>Cucujiformia</taxon>
        <taxon>Tenebrionidae</taxon>
        <taxon>Zophobas</taxon>
    </lineage>
</organism>
<dbReference type="InterPro" id="IPR033305">
    <property type="entry name" value="Hydin-like"/>
</dbReference>
<name>A0AA38MEY1_9CUCU</name>
<dbReference type="EMBL" id="JALNTZ010000004">
    <property type="protein sequence ID" value="KAJ3653932.1"/>
    <property type="molecule type" value="Genomic_DNA"/>
</dbReference>
<sequence>MTEKTKYTGGVFVQHRNRFEFGGILLPNEATNSSFESRACFYLNNISRITCDVNFSIQRDCPAFHFQPDSHIIEPKARQGVTVVASPCKEQLYDDKLILSIKDNPRIERIIVSCYGCEIGVDVNPKHVLFERVTMEISLKKDIVITNNTPVEVTWYFVGCEQVLENFRISSFGGKISPFSLQTSTVDFTAREMEVRSSTFKVNIYDGCSRLVYTTEIKISAETTALEFFYNNELTYGDIKGWKSHTIQFDVTSKGRYEIHCQFADIVDENLENQAIRKYFTIQPTEGKILPNIKFSSTITFSPDRVMILEKLPVFKCLLIDPFHEVVIKALDIFVSARVFLSKFEICPYPEIYFGYQAVGQEKLHTCQIFNKGKFDFNYTVQQYVKQAEVKKKKSKKEKGALEQEQAGDDAQDHVLFPDSLGGVSKSDEFLNADSWKKKLT</sequence>
<evidence type="ECO:0000256" key="1">
    <source>
        <dbReference type="SAM" id="MobiDB-lite"/>
    </source>
</evidence>
<dbReference type="GO" id="GO:0003341">
    <property type="term" value="P:cilium movement"/>
    <property type="evidence" value="ECO:0007669"/>
    <property type="project" value="TreeGrafter"/>
</dbReference>
<comment type="caution">
    <text evidence="2">The sequence shown here is derived from an EMBL/GenBank/DDBJ whole genome shotgun (WGS) entry which is preliminary data.</text>
</comment>
<dbReference type="AlphaFoldDB" id="A0AA38MEY1"/>
<feature type="region of interest" description="Disordered" evidence="1">
    <location>
        <begin position="394"/>
        <end position="414"/>
    </location>
</feature>
<dbReference type="GO" id="GO:0005930">
    <property type="term" value="C:axoneme"/>
    <property type="evidence" value="ECO:0007669"/>
    <property type="project" value="TreeGrafter"/>
</dbReference>
<proteinExistence type="predicted"/>
<dbReference type="Gene3D" id="2.60.40.10">
    <property type="entry name" value="Immunoglobulins"/>
    <property type="match status" value="2"/>
</dbReference>
<dbReference type="InterPro" id="IPR013783">
    <property type="entry name" value="Ig-like_fold"/>
</dbReference>
<evidence type="ECO:0008006" key="4">
    <source>
        <dbReference type="Google" id="ProtNLM"/>
    </source>
</evidence>
<dbReference type="PANTHER" id="PTHR23053:SF0">
    <property type="entry name" value="HYDROCEPHALUS-INDUCING PROTEIN HOMOLOG"/>
    <property type="match status" value="1"/>
</dbReference>
<evidence type="ECO:0000313" key="3">
    <source>
        <dbReference type="Proteomes" id="UP001168821"/>
    </source>
</evidence>
<dbReference type="PANTHER" id="PTHR23053">
    <property type="entry name" value="DLEC1 DELETED IN LUNG AND ESOPHAGEAL CANCER 1"/>
    <property type="match status" value="1"/>
</dbReference>